<feature type="compositionally biased region" description="Acidic residues" evidence="2">
    <location>
        <begin position="67"/>
        <end position="93"/>
    </location>
</feature>
<dbReference type="PROSITE" id="PS51257">
    <property type="entry name" value="PROKAR_LIPOPROTEIN"/>
    <property type="match status" value="1"/>
</dbReference>
<reference evidence="4" key="1">
    <citation type="journal article" date="2014" name="Genome Biol. Evol.">
        <title>Pangenome evidence for extensive interdomain horizontal transfer affecting lineage core and shell genes in uncultured planktonic thaumarchaeota and euryarchaeota.</title>
        <authorList>
            <person name="Deschamps P."/>
            <person name="Zivanovic Y."/>
            <person name="Moreira D."/>
            <person name="Rodriguez-Valera F."/>
            <person name="Lopez-Garcia P."/>
        </authorList>
    </citation>
    <scope>NUCLEOTIDE SEQUENCE</scope>
</reference>
<feature type="region of interest" description="Disordered" evidence="2">
    <location>
        <begin position="32"/>
        <end position="125"/>
    </location>
</feature>
<feature type="compositionally biased region" description="Acidic residues" evidence="2">
    <location>
        <begin position="44"/>
        <end position="57"/>
    </location>
</feature>
<dbReference type="InterPro" id="IPR029058">
    <property type="entry name" value="AB_hydrolase_fold"/>
</dbReference>
<dbReference type="Pfam" id="PF01738">
    <property type="entry name" value="DLH"/>
    <property type="match status" value="1"/>
</dbReference>
<evidence type="ECO:0000259" key="3">
    <source>
        <dbReference type="Pfam" id="PF01738"/>
    </source>
</evidence>
<accession>A0A075GYC4</accession>
<dbReference type="PANTHER" id="PTHR43037:SF1">
    <property type="entry name" value="BLL1128 PROTEIN"/>
    <property type="match status" value="1"/>
</dbReference>
<dbReference type="AlphaFoldDB" id="A0A075GYC4"/>
<dbReference type="InterPro" id="IPR002925">
    <property type="entry name" value="Dienelactn_hydro"/>
</dbReference>
<dbReference type="GO" id="GO:0016787">
    <property type="term" value="F:hydrolase activity"/>
    <property type="evidence" value="ECO:0007669"/>
    <property type="project" value="InterPro"/>
</dbReference>
<evidence type="ECO:0000313" key="4">
    <source>
        <dbReference type="EMBL" id="AIF07252.1"/>
    </source>
</evidence>
<feature type="domain" description="Dienelactone hydrolase" evidence="3">
    <location>
        <begin position="252"/>
        <end position="359"/>
    </location>
</feature>
<feature type="compositionally biased region" description="Basic and acidic residues" evidence="2">
    <location>
        <begin position="94"/>
        <end position="103"/>
    </location>
</feature>
<dbReference type="PANTHER" id="PTHR43037">
    <property type="entry name" value="UNNAMED PRODUCT-RELATED"/>
    <property type="match status" value="1"/>
</dbReference>
<evidence type="ECO:0000256" key="1">
    <source>
        <dbReference type="ARBA" id="ARBA00022729"/>
    </source>
</evidence>
<dbReference type="EMBL" id="KF900796">
    <property type="protein sequence ID" value="AIF07252.1"/>
    <property type="molecule type" value="Genomic_DNA"/>
</dbReference>
<evidence type="ECO:0000256" key="2">
    <source>
        <dbReference type="SAM" id="MobiDB-lite"/>
    </source>
</evidence>
<organism evidence="4">
    <name type="scientific">uncultured marine group II/III euryarchaeote KM3_200_E08</name>
    <dbReference type="NCBI Taxonomy" id="1457977"/>
    <lineage>
        <taxon>Archaea</taxon>
        <taxon>Methanobacteriati</taxon>
        <taxon>Methanobacteriota</taxon>
        <taxon>environmental samples</taxon>
    </lineage>
</organism>
<protein>
    <submittedName>
        <fullName evidence="4">Phospholipase/Carboxylesterase</fullName>
    </submittedName>
</protein>
<sequence length="381" mass="43203">MRAAVFVTLLLFSAALAGCVSEDITDLEEDMITEPNLEDQNRDEGDDVEQITQEDCEERGGSWSETPDQEGEFYCATEEETPEESEINQEDCEERGGTWDEQTRNCSFSEERPEEEEQEPEPTYIPSCNITASQGMNSTANPENWPELQSGKWNDIEGLTQISYAPLVDDTEAIVDTRLDWMCGYTYSVRPPSDYNDSKQYPIFIFLHGGVTNDWFFTNFLTNNFHIPQNDSYIIVRPSKLQMDWNPKKVLDVLEDVKTQMSVDDDRVYLTGLSMGGRGTFIVAAELPDYFAAIMPLSPHHTPYSYLPLAEEVAHLPIWMSHGDSDNTSSYDLASQMAQELQDLGAEIEFHTVIGGEHGGWFSIYSDPVVMEWMLSHVRGQ</sequence>
<keyword evidence="1" id="KW-0732">Signal</keyword>
<dbReference type="SUPFAM" id="SSF53474">
    <property type="entry name" value="alpha/beta-Hydrolases"/>
    <property type="match status" value="1"/>
</dbReference>
<dbReference type="Gene3D" id="3.40.50.1820">
    <property type="entry name" value="alpha/beta hydrolase"/>
    <property type="match status" value="1"/>
</dbReference>
<proteinExistence type="predicted"/>
<name>A0A075GYC4_9EURY</name>
<dbReference type="InterPro" id="IPR050955">
    <property type="entry name" value="Plant_Biomass_Hydrol_Est"/>
</dbReference>